<reference evidence="8" key="1">
    <citation type="journal article" date="2019" name="Gigascience">
        <title>De novo genome assembly of the endangered Acer yangbiense, a plant species with extremely small populations endemic to Yunnan Province, China.</title>
        <authorList>
            <person name="Yang J."/>
            <person name="Wariss H.M."/>
            <person name="Tao L."/>
            <person name="Zhang R."/>
            <person name="Yun Q."/>
            <person name="Hollingsworth P."/>
            <person name="Dao Z."/>
            <person name="Luo G."/>
            <person name="Guo H."/>
            <person name="Ma Y."/>
            <person name="Sun W."/>
        </authorList>
    </citation>
    <scope>NUCLEOTIDE SEQUENCE [LARGE SCALE GENOMIC DNA]</scope>
    <source>
        <strain evidence="8">cv. Malutang</strain>
    </source>
</reference>
<dbReference type="Gene3D" id="1.20.1250.20">
    <property type="entry name" value="MFS general substrate transporter like domains"/>
    <property type="match status" value="1"/>
</dbReference>
<evidence type="ECO:0000256" key="4">
    <source>
        <dbReference type="ARBA" id="ARBA00022989"/>
    </source>
</evidence>
<dbReference type="Proteomes" id="UP000323000">
    <property type="component" value="Chromosome 5"/>
</dbReference>
<feature type="transmembrane region" description="Helical" evidence="6">
    <location>
        <begin position="444"/>
        <end position="470"/>
    </location>
</feature>
<evidence type="ECO:0000256" key="2">
    <source>
        <dbReference type="ARBA" id="ARBA00005982"/>
    </source>
</evidence>
<dbReference type="GO" id="GO:0006857">
    <property type="term" value="P:oligopeptide transport"/>
    <property type="evidence" value="ECO:0007669"/>
    <property type="project" value="InterPro"/>
</dbReference>
<feature type="transmembrane region" description="Helical" evidence="6">
    <location>
        <begin position="534"/>
        <end position="555"/>
    </location>
</feature>
<accession>A0A5C7HWU1</accession>
<dbReference type="SUPFAM" id="SSF103473">
    <property type="entry name" value="MFS general substrate transporter"/>
    <property type="match status" value="1"/>
</dbReference>
<evidence type="ECO:0000256" key="3">
    <source>
        <dbReference type="ARBA" id="ARBA00022692"/>
    </source>
</evidence>
<comment type="caution">
    <text evidence="7">The sequence shown here is derived from an EMBL/GenBank/DDBJ whole genome shotgun (WGS) entry which is preliminary data.</text>
</comment>
<dbReference type="GO" id="GO:0022857">
    <property type="term" value="F:transmembrane transporter activity"/>
    <property type="evidence" value="ECO:0007669"/>
    <property type="project" value="InterPro"/>
</dbReference>
<name>A0A5C7HWU1_9ROSI</name>
<evidence type="ECO:0000256" key="5">
    <source>
        <dbReference type="ARBA" id="ARBA00023136"/>
    </source>
</evidence>
<dbReference type="PANTHER" id="PTHR11654">
    <property type="entry name" value="OLIGOPEPTIDE TRANSPORTER-RELATED"/>
    <property type="match status" value="1"/>
</dbReference>
<evidence type="ECO:0000256" key="6">
    <source>
        <dbReference type="SAM" id="Phobius"/>
    </source>
</evidence>
<dbReference type="InterPro" id="IPR000109">
    <property type="entry name" value="POT_fam"/>
</dbReference>
<feature type="transmembrane region" description="Helical" evidence="6">
    <location>
        <begin position="187"/>
        <end position="206"/>
    </location>
</feature>
<protein>
    <recommendedName>
        <fullName evidence="9">Major facilitator superfamily (MFS) profile domain-containing protein</fullName>
    </recommendedName>
</protein>
<dbReference type="Pfam" id="PF00854">
    <property type="entry name" value="PTR2"/>
    <property type="match status" value="1"/>
</dbReference>
<feature type="transmembrane region" description="Helical" evidence="6">
    <location>
        <begin position="27"/>
        <end position="54"/>
    </location>
</feature>
<dbReference type="OrthoDB" id="8904098at2759"/>
<comment type="subcellular location">
    <subcellularLocation>
        <location evidence="1">Membrane</location>
        <topology evidence="1">Multi-pass membrane protein</topology>
    </subcellularLocation>
</comment>
<dbReference type="EMBL" id="VAHF01000005">
    <property type="protein sequence ID" value="TXG61275.1"/>
    <property type="molecule type" value="Genomic_DNA"/>
</dbReference>
<keyword evidence="5 6" id="KW-0472">Membrane</keyword>
<evidence type="ECO:0008006" key="9">
    <source>
        <dbReference type="Google" id="ProtNLM"/>
    </source>
</evidence>
<feature type="transmembrane region" description="Helical" evidence="6">
    <location>
        <begin position="368"/>
        <end position="386"/>
    </location>
</feature>
<feature type="transmembrane region" description="Helical" evidence="6">
    <location>
        <begin position="66"/>
        <end position="85"/>
    </location>
</feature>
<dbReference type="InterPro" id="IPR036259">
    <property type="entry name" value="MFS_trans_sf"/>
</dbReference>
<feature type="transmembrane region" description="Helical" evidence="6">
    <location>
        <begin position="91"/>
        <end position="111"/>
    </location>
</feature>
<feature type="transmembrane region" description="Helical" evidence="6">
    <location>
        <begin position="491"/>
        <end position="514"/>
    </location>
</feature>
<feature type="transmembrane region" description="Helical" evidence="6">
    <location>
        <begin position="407"/>
        <end position="424"/>
    </location>
</feature>
<dbReference type="AlphaFoldDB" id="A0A5C7HWU1"/>
<dbReference type="PROSITE" id="PS01022">
    <property type="entry name" value="PTR2_1"/>
    <property type="match status" value="1"/>
</dbReference>
<dbReference type="InterPro" id="IPR018456">
    <property type="entry name" value="PTR2_symporter_CS"/>
</dbReference>
<dbReference type="GO" id="GO:0016020">
    <property type="term" value="C:membrane"/>
    <property type="evidence" value="ECO:0007669"/>
    <property type="project" value="UniProtKB-SubCell"/>
</dbReference>
<evidence type="ECO:0000313" key="8">
    <source>
        <dbReference type="Proteomes" id="UP000323000"/>
    </source>
</evidence>
<evidence type="ECO:0000256" key="1">
    <source>
        <dbReference type="ARBA" id="ARBA00004141"/>
    </source>
</evidence>
<comment type="similarity">
    <text evidence="2">Belongs to the major facilitator superfamily. Proton-dependent oligopeptide transporter (POT/PTR) (TC 2.A.17) family.</text>
</comment>
<keyword evidence="4 6" id="KW-1133">Transmembrane helix</keyword>
<keyword evidence="3 6" id="KW-0812">Transmembrane</keyword>
<proteinExistence type="inferred from homology"/>
<feature type="transmembrane region" description="Helical" evidence="6">
    <location>
        <begin position="326"/>
        <end position="348"/>
    </location>
</feature>
<keyword evidence="8" id="KW-1185">Reference proteome</keyword>
<feature type="transmembrane region" description="Helical" evidence="6">
    <location>
        <begin position="212"/>
        <end position="231"/>
    </location>
</feature>
<gene>
    <name evidence="7" type="ORF">EZV62_012638</name>
</gene>
<sequence>MQSLTSDAVDYKGNAADRTRTGGWVSAALILGIEVCERMATMGIVVNIVTYVVGTMHLPSATASNVATNFGGSSYLFCLLGGILADTFFGRYWTIVIFAIVNALGTCMLAISTALPQLRPPPCIASALSNKCEEANDFQMGVFNLALYVYGIGLGGIKSSISGLGTDQFDQNDDKEKAHMVYFFDRFYLIISIGTLLGVTVLVWIQDQKGRSWGYGISSVAMILALAVFLSGTKRYRYKKRAGNPILQILQVLVAASKKRNVPFPSTISFLHEDYTQETTISRTEKYSCLDKASIIIEEDMKRATPNPWRLCTVTRVEEVKMMVGLIPIWASTIMFWTVYAQMASFSVQQASAMDRHLGNFMIPPGSYNVFLIGGIMITLVIYDRIFMPLFNKYSKRKQGLTSLQKIGIGLFFSILAMGAAALVETRRLSTINAKAKSSETNTSAILPMSAFFLLPQFIFVGIGNAFIYAGQLDFFITQSPKGMKAMGTGLFLTTLSFGFFVSTTLVTIVKKVTGRNGRQNWLARGINDSRLDYFYWLLAVLSLVNLGFFLVCAIKYKPNNPGENADNRQLVDVQIPPKEDNM</sequence>
<evidence type="ECO:0000313" key="7">
    <source>
        <dbReference type="EMBL" id="TXG61275.1"/>
    </source>
</evidence>
<organism evidence="7 8">
    <name type="scientific">Acer yangbiense</name>
    <dbReference type="NCBI Taxonomy" id="1000413"/>
    <lineage>
        <taxon>Eukaryota</taxon>
        <taxon>Viridiplantae</taxon>
        <taxon>Streptophyta</taxon>
        <taxon>Embryophyta</taxon>
        <taxon>Tracheophyta</taxon>
        <taxon>Spermatophyta</taxon>
        <taxon>Magnoliopsida</taxon>
        <taxon>eudicotyledons</taxon>
        <taxon>Gunneridae</taxon>
        <taxon>Pentapetalae</taxon>
        <taxon>rosids</taxon>
        <taxon>malvids</taxon>
        <taxon>Sapindales</taxon>
        <taxon>Sapindaceae</taxon>
        <taxon>Hippocastanoideae</taxon>
        <taxon>Acereae</taxon>
        <taxon>Acer</taxon>
    </lineage>
</organism>